<feature type="transmembrane region" description="Helical" evidence="2">
    <location>
        <begin position="28"/>
        <end position="52"/>
    </location>
</feature>
<dbReference type="Proteomes" id="UP001403385">
    <property type="component" value="Unassembled WGS sequence"/>
</dbReference>
<dbReference type="Pfam" id="PF01619">
    <property type="entry name" value="Pro_dh"/>
    <property type="match status" value="1"/>
</dbReference>
<evidence type="ECO:0000313" key="5">
    <source>
        <dbReference type="Proteomes" id="UP001403385"/>
    </source>
</evidence>
<dbReference type="GO" id="GO:0010133">
    <property type="term" value="P:L-proline catabolic process to L-glutamate"/>
    <property type="evidence" value="ECO:0007669"/>
    <property type="project" value="TreeGrafter"/>
</dbReference>
<dbReference type="AlphaFoldDB" id="A0AAW9SCE4"/>
<proteinExistence type="predicted"/>
<keyword evidence="1" id="KW-0560">Oxidoreductase</keyword>
<sequence length="395" mass="45426">MDNKVSIFSFEDTRVAFEAKTNKELKQAYFLFSNLNNTFLVALGTLLLRWILKLHLPLKNLIENTLFQQFCGGESIRECESTVRHLANYHIRTILDYSVEGEKSKKGFDQTEKELLQTIQKAATNPSIPFSVFKVSGIGPVHVLEKLQQGHALTAKEQEAYKLFKMRFENLCQTAAACKVRILIDAEDSWYQQPVDELAFEMMEKYNKDAAIVYNTYQMYLRNKLEQLKSDCERAKEKGYRFGVKLVRGAYMEKERARANKLNYPDPIQPDKQQSDEAFNAALKYCVGHKETISLCAGTHNEDSSYYLAKLMNQYSIHPSSPEVYFAQLYGMGDHISYNLAKAGYNVVKYVPFGPVKKVIPYLIRRVQENTSVAGQSSRELLLIKKELHRRKTGE</sequence>
<evidence type="ECO:0000256" key="1">
    <source>
        <dbReference type="ARBA" id="ARBA00023002"/>
    </source>
</evidence>
<dbReference type="GO" id="GO:0004657">
    <property type="term" value="F:proline dehydrogenase activity"/>
    <property type="evidence" value="ECO:0007669"/>
    <property type="project" value="InterPro"/>
</dbReference>
<dbReference type="InterPro" id="IPR015659">
    <property type="entry name" value="Proline_oxidase"/>
</dbReference>
<dbReference type="PANTHER" id="PTHR13914">
    <property type="entry name" value="PROLINE OXIDASE"/>
    <property type="match status" value="1"/>
</dbReference>
<feature type="domain" description="Proline dehydrogenase" evidence="3">
    <location>
        <begin position="80"/>
        <end position="378"/>
    </location>
</feature>
<keyword evidence="2" id="KW-1133">Transmembrane helix</keyword>
<dbReference type="RefSeq" id="WP_346821776.1">
    <property type="nucleotide sequence ID" value="NZ_JBDKWZ010000007.1"/>
</dbReference>
<dbReference type="GO" id="GO:0071949">
    <property type="term" value="F:FAD binding"/>
    <property type="evidence" value="ECO:0007669"/>
    <property type="project" value="TreeGrafter"/>
</dbReference>
<evidence type="ECO:0000259" key="3">
    <source>
        <dbReference type="Pfam" id="PF01619"/>
    </source>
</evidence>
<keyword evidence="2" id="KW-0472">Membrane</keyword>
<dbReference type="PANTHER" id="PTHR13914:SF0">
    <property type="entry name" value="PROLINE DEHYDROGENASE 1, MITOCHONDRIAL"/>
    <property type="match status" value="1"/>
</dbReference>
<organism evidence="4 5">
    <name type="scientific">Rapidithrix thailandica</name>
    <dbReference type="NCBI Taxonomy" id="413964"/>
    <lineage>
        <taxon>Bacteria</taxon>
        <taxon>Pseudomonadati</taxon>
        <taxon>Bacteroidota</taxon>
        <taxon>Cytophagia</taxon>
        <taxon>Cytophagales</taxon>
        <taxon>Flammeovirgaceae</taxon>
        <taxon>Rapidithrix</taxon>
    </lineage>
</organism>
<gene>
    <name evidence="4" type="ORF">AAG747_13855</name>
</gene>
<keyword evidence="5" id="KW-1185">Reference proteome</keyword>
<dbReference type="SUPFAM" id="SSF51730">
    <property type="entry name" value="FAD-linked oxidoreductase"/>
    <property type="match status" value="1"/>
</dbReference>
<keyword evidence="2" id="KW-0812">Transmembrane</keyword>
<name>A0AAW9SCE4_9BACT</name>
<dbReference type="InterPro" id="IPR029041">
    <property type="entry name" value="FAD-linked_oxidoreductase-like"/>
</dbReference>
<dbReference type="EMBL" id="JBDKWZ010000007">
    <property type="protein sequence ID" value="MEN7549003.1"/>
    <property type="molecule type" value="Genomic_DNA"/>
</dbReference>
<evidence type="ECO:0000313" key="4">
    <source>
        <dbReference type="EMBL" id="MEN7549003.1"/>
    </source>
</evidence>
<comment type="caution">
    <text evidence="4">The sequence shown here is derived from an EMBL/GenBank/DDBJ whole genome shotgun (WGS) entry which is preliminary data.</text>
</comment>
<accession>A0AAW9SCE4</accession>
<dbReference type="InterPro" id="IPR002872">
    <property type="entry name" value="Proline_DH_dom"/>
</dbReference>
<dbReference type="Gene3D" id="3.20.20.220">
    <property type="match status" value="1"/>
</dbReference>
<reference evidence="4 5" key="1">
    <citation type="submission" date="2024-04" db="EMBL/GenBank/DDBJ databases">
        <title>Novel genus in family Flammeovirgaceae.</title>
        <authorList>
            <person name="Nguyen T.H."/>
            <person name="Vuong T.Q."/>
            <person name="Le H."/>
            <person name="Kim S.-G."/>
        </authorList>
    </citation>
    <scope>NUCLEOTIDE SEQUENCE [LARGE SCALE GENOMIC DNA]</scope>
    <source>
        <strain evidence="4 5">JCM 23209</strain>
    </source>
</reference>
<protein>
    <submittedName>
        <fullName evidence="4">Proline dehydrogenase family protein</fullName>
    </submittedName>
</protein>
<evidence type="ECO:0000256" key="2">
    <source>
        <dbReference type="SAM" id="Phobius"/>
    </source>
</evidence>